<reference evidence="2" key="1">
    <citation type="submission" date="2019-04" db="EMBL/GenBank/DDBJ databases">
        <title>Draft genome sequences of Streptomyces avermitilis MC3.</title>
        <authorList>
            <person name="Komaki H."/>
            <person name="Tamura T."/>
            <person name="Hosoyama A."/>
        </authorList>
    </citation>
    <scope>NUCLEOTIDE SEQUENCE</scope>
    <source>
        <strain evidence="2">MC3</strain>
    </source>
</reference>
<sequence length="99" mass="10310">MLRTEDRGEVHPVVRVHHVDDVAHSPTLGFARAGGAPTGDAGGVRDDADPLPVEQPVAVRGEPLEARAQPAAVRRGRGAVSDTAAVVAASSPRLDSFMR</sequence>
<accession>A0A499W465</accession>
<feature type="region of interest" description="Disordered" evidence="1">
    <location>
        <begin position="27"/>
        <end position="52"/>
    </location>
</feature>
<gene>
    <name evidence="2" type="ORF">SAVMC3_75050</name>
</gene>
<dbReference type="EMBL" id="AP019621">
    <property type="protein sequence ID" value="BBJ54876.1"/>
    <property type="molecule type" value="Genomic_DNA"/>
</dbReference>
<evidence type="ECO:0000256" key="1">
    <source>
        <dbReference type="SAM" id="MobiDB-lite"/>
    </source>
</evidence>
<feature type="region of interest" description="Disordered" evidence="1">
    <location>
        <begin position="62"/>
        <end position="81"/>
    </location>
</feature>
<evidence type="ECO:0000313" key="2">
    <source>
        <dbReference type="EMBL" id="BBJ54876.1"/>
    </source>
</evidence>
<proteinExistence type="predicted"/>
<name>A0A499W465_STRAX</name>
<dbReference type="AlphaFoldDB" id="A0A499W465"/>
<protein>
    <submittedName>
        <fullName evidence="2">Uncharacterized protein</fullName>
    </submittedName>
</protein>
<organism evidence="2">
    <name type="scientific">Streptomyces avermitilis</name>
    <dbReference type="NCBI Taxonomy" id="33903"/>
    <lineage>
        <taxon>Bacteria</taxon>
        <taxon>Bacillati</taxon>
        <taxon>Actinomycetota</taxon>
        <taxon>Actinomycetes</taxon>
        <taxon>Kitasatosporales</taxon>
        <taxon>Streptomycetaceae</taxon>
        <taxon>Streptomyces</taxon>
    </lineage>
</organism>